<keyword evidence="1 2" id="KW-0175">Coiled coil</keyword>
<evidence type="ECO:0000256" key="1">
    <source>
        <dbReference type="ARBA" id="ARBA00023054"/>
    </source>
</evidence>
<dbReference type="Proteomes" id="UP000887574">
    <property type="component" value="Unplaced"/>
</dbReference>
<dbReference type="Pfam" id="PF15665">
    <property type="entry name" value="FAM184"/>
    <property type="match status" value="1"/>
</dbReference>
<dbReference type="PANTHER" id="PTHR18870:SF9">
    <property type="entry name" value="PROTEIN TAG-278-RELATED"/>
    <property type="match status" value="1"/>
</dbReference>
<dbReference type="PANTHER" id="PTHR18870">
    <property type="entry name" value="PROTEIN TAG-278-RELATED"/>
    <property type="match status" value="1"/>
</dbReference>
<evidence type="ECO:0000259" key="4">
    <source>
        <dbReference type="Pfam" id="PF15665"/>
    </source>
</evidence>
<dbReference type="WBParaSite" id="jg15401">
    <property type="protein sequence ID" value="jg15401"/>
    <property type="gene ID" value="jg15401"/>
</dbReference>
<feature type="coiled-coil region" evidence="2">
    <location>
        <begin position="183"/>
        <end position="225"/>
    </location>
</feature>
<dbReference type="Gene3D" id="1.10.287.1490">
    <property type="match status" value="1"/>
</dbReference>
<keyword evidence="5" id="KW-1185">Reference proteome</keyword>
<accession>A0A915D4U9</accession>
<evidence type="ECO:0000256" key="2">
    <source>
        <dbReference type="SAM" id="Coils"/>
    </source>
</evidence>
<organism evidence="5 6">
    <name type="scientific">Ditylenchus dipsaci</name>
    <dbReference type="NCBI Taxonomy" id="166011"/>
    <lineage>
        <taxon>Eukaryota</taxon>
        <taxon>Metazoa</taxon>
        <taxon>Ecdysozoa</taxon>
        <taxon>Nematoda</taxon>
        <taxon>Chromadorea</taxon>
        <taxon>Rhabditida</taxon>
        <taxon>Tylenchina</taxon>
        <taxon>Tylenchomorpha</taxon>
        <taxon>Sphaerularioidea</taxon>
        <taxon>Anguinidae</taxon>
        <taxon>Anguininae</taxon>
        <taxon>Ditylenchus</taxon>
    </lineage>
</organism>
<evidence type="ECO:0000256" key="3">
    <source>
        <dbReference type="SAM" id="MobiDB-lite"/>
    </source>
</evidence>
<sequence length="613" mass="70476">MSDSFRDKLGGYLNDELEELKFLRSVSPYAYSIGSRSPRRQSRSPRPNKSEHSPTAASSSATTEPKLCSAPAAYCPEIAAWPVPSVEKPLVNKPSASMKPPTIITSSLSPSSASIDESSKLLSMLKVVAASSHSSPGPGGHVRYDVMGTFRDYGERVAERERKLEAEYSNKIIALSEEVLGAKKDFETRMKSFQALQEQFEREKEQALEKLRQEHQKEIQVLEQRFRSLSYLTWNRSELQKKCSETTIYLFIFRYIIEIQRLEEERKSLRTEKERLGETFERKLRRAQSLYETELTAAKLLYTKELEALRDHEEALKDELAARQEEKLRKKELEVQNISREMSTAKNETNEALKKLTEAKTDLEGIRKDYHDQKAEFDKKLKLLNVAETARQKLESTIRELQIEVKALRNKVDFLEMERDNLQSQSESQTQLHNSQVQALEAVLELLEREREQAEEREYSIKKEFSTKLNELEDQYNALREHIEQSDSFGPENVKLWEEIECLRSEKSILEDEVTGLRTQLTQLPSQSPPSVNTEDMSLDYIIELLRAIDVVKKKVLQSGTSSRASENPEERPMSSLKEDYCSQMAGDSDAEELKEGFEGGYKIQKFLHLSSS</sequence>
<proteinExistence type="predicted"/>
<feature type="coiled-coil region" evidence="2">
    <location>
        <begin position="252"/>
        <end position="279"/>
    </location>
</feature>
<protein>
    <submittedName>
        <fullName evidence="6">Protein FAM184A/B N-terminal domain-containing protein</fullName>
    </submittedName>
</protein>
<evidence type="ECO:0000313" key="5">
    <source>
        <dbReference type="Proteomes" id="UP000887574"/>
    </source>
</evidence>
<dbReference type="AlphaFoldDB" id="A0A915D4U9"/>
<reference evidence="6" key="1">
    <citation type="submission" date="2022-11" db="UniProtKB">
        <authorList>
            <consortium name="WormBaseParasite"/>
        </authorList>
    </citation>
    <scope>IDENTIFICATION</scope>
</reference>
<feature type="region of interest" description="Disordered" evidence="3">
    <location>
        <begin position="558"/>
        <end position="580"/>
    </location>
</feature>
<feature type="coiled-coil region" evidence="2">
    <location>
        <begin position="306"/>
        <end position="520"/>
    </location>
</feature>
<dbReference type="InterPro" id="IPR039478">
    <property type="entry name" value="FAM184A/B_N"/>
</dbReference>
<evidence type="ECO:0000313" key="6">
    <source>
        <dbReference type="WBParaSite" id="jg15401"/>
    </source>
</evidence>
<feature type="compositionally biased region" description="Basic and acidic residues" evidence="3">
    <location>
        <begin position="567"/>
        <end position="580"/>
    </location>
</feature>
<feature type="domain" description="Protein FAM184A/B N-terminal" evidence="4">
    <location>
        <begin position="143"/>
        <end position="295"/>
    </location>
</feature>
<feature type="region of interest" description="Disordered" evidence="3">
    <location>
        <begin position="32"/>
        <end position="65"/>
    </location>
</feature>
<name>A0A915D4U9_9BILA</name>